<keyword evidence="3" id="KW-1185">Reference proteome</keyword>
<evidence type="ECO:0000313" key="2">
    <source>
        <dbReference type="EMBL" id="GMN21854.1"/>
    </source>
</evidence>
<organism evidence="2 3">
    <name type="scientific">Ficus carica</name>
    <name type="common">Common fig</name>
    <dbReference type="NCBI Taxonomy" id="3494"/>
    <lineage>
        <taxon>Eukaryota</taxon>
        <taxon>Viridiplantae</taxon>
        <taxon>Streptophyta</taxon>
        <taxon>Embryophyta</taxon>
        <taxon>Tracheophyta</taxon>
        <taxon>Spermatophyta</taxon>
        <taxon>Magnoliopsida</taxon>
        <taxon>eudicotyledons</taxon>
        <taxon>Gunneridae</taxon>
        <taxon>Pentapetalae</taxon>
        <taxon>rosids</taxon>
        <taxon>fabids</taxon>
        <taxon>Rosales</taxon>
        <taxon>Moraceae</taxon>
        <taxon>Ficeae</taxon>
        <taxon>Ficus</taxon>
    </lineage>
</organism>
<proteinExistence type="predicted"/>
<name>A0AA87YRW1_FICCA</name>
<protein>
    <submittedName>
        <fullName evidence="2">Uncharacterized protein</fullName>
    </submittedName>
</protein>
<evidence type="ECO:0000256" key="1">
    <source>
        <dbReference type="SAM" id="MobiDB-lite"/>
    </source>
</evidence>
<dbReference type="Proteomes" id="UP001187192">
    <property type="component" value="Unassembled WGS sequence"/>
</dbReference>
<feature type="compositionally biased region" description="Basic residues" evidence="1">
    <location>
        <begin position="11"/>
        <end position="23"/>
    </location>
</feature>
<dbReference type="EMBL" id="BTGU01001344">
    <property type="protein sequence ID" value="GMN21854.1"/>
    <property type="molecule type" value="Genomic_DNA"/>
</dbReference>
<sequence>MALLGGEGSVGKRRRERVRRAVAGRREQWRK</sequence>
<accession>A0AA87YRW1</accession>
<gene>
    <name evidence="2" type="ORF">TIFTF001_040125</name>
</gene>
<reference evidence="2" key="1">
    <citation type="submission" date="2023-07" db="EMBL/GenBank/DDBJ databases">
        <title>draft genome sequence of fig (Ficus carica).</title>
        <authorList>
            <person name="Takahashi T."/>
            <person name="Nishimura K."/>
        </authorList>
    </citation>
    <scope>NUCLEOTIDE SEQUENCE</scope>
</reference>
<dbReference type="AlphaFoldDB" id="A0AA87YRW1"/>
<evidence type="ECO:0000313" key="3">
    <source>
        <dbReference type="Proteomes" id="UP001187192"/>
    </source>
</evidence>
<feature type="region of interest" description="Disordered" evidence="1">
    <location>
        <begin position="1"/>
        <end position="31"/>
    </location>
</feature>
<comment type="caution">
    <text evidence="2">The sequence shown here is derived from an EMBL/GenBank/DDBJ whole genome shotgun (WGS) entry which is preliminary data.</text>
</comment>